<feature type="region of interest" description="Disordered" evidence="1">
    <location>
        <begin position="1"/>
        <end position="34"/>
    </location>
</feature>
<evidence type="ECO:0000256" key="1">
    <source>
        <dbReference type="SAM" id="MobiDB-lite"/>
    </source>
</evidence>
<dbReference type="EMBL" id="SEKV01000613">
    <property type="protein sequence ID" value="TFY55219.1"/>
    <property type="molecule type" value="Genomic_DNA"/>
</dbReference>
<organism evidence="2 3">
    <name type="scientific">Rhodofomes roseus</name>
    <dbReference type="NCBI Taxonomy" id="34475"/>
    <lineage>
        <taxon>Eukaryota</taxon>
        <taxon>Fungi</taxon>
        <taxon>Dikarya</taxon>
        <taxon>Basidiomycota</taxon>
        <taxon>Agaricomycotina</taxon>
        <taxon>Agaricomycetes</taxon>
        <taxon>Polyporales</taxon>
        <taxon>Rhodofomes</taxon>
    </lineage>
</organism>
<reference evidence="2 3" key="1">
    <citation type="submission" date="2019-01" db="EMBL/GenBank/DDBJ databases">
        <title>Genome sequencing of the rare red list fungi Fomitopsis rosea.</title>
        <authorList>
            <person name="Buettner E."/>
            <person name="Kellner H."/>
        </authorList>
    </citation>
    <scope>NUCLEOTIDE SEQUENCE [LARGE SCALE GENOMIC DNA]</scope>
    <source>
        <strain evidence="2 3">DSM 105464</strain>
    </source>
</reference>
<dbReference type="Proteomes" id="UP000298390">
    <property type="component" value="Unassembled WGS sequence"/>
</dbReference>
<dbReference type="AlphaFoldDB" id="A0A4Y9Y320"/>
<evidence type="ECO:0000313" key="2">
    <source>
        <dbReference type="EMBL" id="TFY55219.1"/>
    </source>
</evidence>
<accession>A0A4Y9Y320</accession>
<evidence type="ECO:0000313" key="3">
    <source>
        <dbReference type="Proteomes" id="UP000298390"/>
    </source>
</evidence>
<protein>
    <submittedName>
        <fullName evidence="2">Uncharacterized protein</fullName>
    </submittedName>
</protein>
<name>A0A4Y9Y320_9APHY</name>
<feature type="compositionally biased region" description="Acidic residues" evidence="1">
    <location>
        <begin position="1"/>
        <end position="13"/>
    </location>
</feature>
<comment type="caution">
    <text evidence="2">The sequence shown here is derived from an EMBL/GenBank/DDBJ whole genome shotgun (WGS) entry which is preliminary data.</text>
</comment>
<sequence length="83" mass="8238">MDADADGEADGDGEEVKGDAVDNSSASKAPQGEIVTEDGVAMLNPGETCVSHCIYDHDNDLPTVCGSGAVDAGVLGLAAAMIT</sequence>
<gene>
    <name evidence="2" type="ORF">EVJ58_g8390</name>
</gene>
<proteinExistence type="predicted"/>